<accession>A0A5B7GVJ3</accession>
<feature type="region of interest" description="Disordered" evidence="1">
    <location>
        <begin position="79"/>
        <end position="104"/>
    </location>
</feature>
<dbReference type="AlphaFoldDB" id="A0A5B7GVJ3"/>
<comment type="caution">
    <text evidence="2">The sequence shown here is derived from an EMBL/GenBank/DDBJ whole genome shotgun (WGS) entry which is preliminary data.</text>
</comment>
<dbReference type="Proteomes" id="UP000324222">
    <property type="component" value="Unassembled WGS sequence"/>
</dbReference>
<sequence length="104" mass="11559">MAVKVKVKEGSVTSLLFSPDVTHQHTRHAVITRVIKATLPAMQLSPPTTRAQLSSFQLQADWGKGHVMASLLRPIPQSCSRSHADLRPSHDLRHFRATQQLTSE</sequence>
<feature type="compositionally biased region" description="Basic and acidic residues" evidence="1">
    <location>
        <begin position="82"/>
        <end position="94"/>
    </location>
</feature>
<reference evidence="2 3" key="1">
    <citation type="submission" date="2019-05" db="EMBL/GenBank/DDBJ databases">
        <title>Another draft genome of Portunus trituberculatus and its Hox gene families provides insights of decapod evolution.</title>
        <authorList>
            <person name="Jeong J.-H."/>
            <person name="Song I."/>
            <person name="Kim S."/>
            <person name="Choi T."/>
            <person name="Kim D."/>
            <person name="Ryu S."/>
            <person name="Kim W."/>
        </authorList>
    </citation>
    <scope>NUCLEOTIDE SEQUENCE [LARGE SCALE GENOMIC DNA]</scope>
    <source>
        <tissue evidence="2">Muscle</tissue>
    </source>
</reference>
<protein>
    <submittedName>
        <fullName evidence="2">Uncharacterized protein</fullName>
    </submittedName>
</protein>
<name>A0A5B7GVJ3_PORTR</name>
<evidence type="ECO:0000313" key="3">
    <source>
        <dbReference type="Proteomes" id="UP000324222"/>
    </source>
</evidence>
<keyword evidence="3" id="KW-1185">Reference proteome</keyword>
<gene>
    <name evidence="2" type="ORF">E2C01_055632</name>
</gene>
<evidence type="ECO:0000256" key="1">
    <source>
        <dbReference type="SAM" id="MobiDB-lite"/>
    </source>
</evidence>
<evidence type="ECO:0000313" key="2">
    <source>
        <dbReference type="EMBL" id="MPC61559.1"/>
    </source>
</evidence>
<dbReference type="EMBL" id="VSRR010018651">
    <property type="protein sequence ID" value="MPC61559.1"/>
    <property type="molecule type" value="Genomic_DNA"/>
</dbReference>
<organism evidence="2 3">
    <name type="scientific">Portunus trituberculatus</name>
    <name type="common">Swimming crab</name>
    <name type="synonym">Neptunus trituberculatus</name>
    <dbReference type="NCBI Taxonomy" id="210409"/>
    <lineage>
        <taxon>Eukaryota</taxon>
        <taxon>Metazoa</taxon>
        <taxon>Ecdysozoa</taxon>
        <taxon>Arthropoda</taxon>
        <taxon>Crustacea</taxon>
        <taxon>Multicrustacea</taxon>
        <taxon>Malacostraca</taxon>
        <taxon>Eumalacostraca</taxon>
        <taxon>Eucarida</taxon>
        <taxon>Decapoda</taxon>
        <taxon>Pleocyemata</taxon>
        <taxon>Brachyura</taxon>
        <taxon>Eubrachyura</taxon>
        <taxon>Portunoidea</taxon>
        <taxon>Portunidae</taxon>
        <taxon>Portuninae</taxon>
        <taxon>Portunus</taxon>
    </lineage>
</organism>
<proteinExistence type="predicted"/>